<gene>
    <name evidence="1" type="ORF">BJ508DRAFT_177563</name>
</gene>
<proteinExistence type="predicted"/>
<reference evidence="1 2" key="1">
    <citation type="journal article" date="2018" name="Nat. Ecol. Evol.">
        <title>Pezizomycetes genomes reveal the molecular basis of ectomycorrhizal truffle lifestyle.</title>
        <authorList>
            <person name="Murat C."/>
            <person name="Payen T."/>
            <person name="Noel B."/>
            <person name="Kuo A."/>
            <person name="Morin E."/>
            <person name="Chen J."/>
            <person name="Kohler A."/>
            <person name="Krizsan K."/>
            <person name="Balestrini R."/>
            <person name="Da Silva C."/>
            <person name="Montanini B."/>
            <person name="Hainaut M."/>
            <person name="Levati E."/>
            <person name="Barry K.W."/>
            <person name="Belfiori B."/>
            <person name="Cichocki N."/>
            <person name="Clum A."/>
            <person name="Dockter R.B."/>
            <person name="Fauchery L."/>
            <person name="Guy J."/>
            <person name="Iotti M."/>
            <person name="Le Tacon F."/>
            <person name="Lindquist E.A."/>
            <person name="Lipzen A."/>
            <person name="Malagnac F."/>
            <person name="Mello A."/>
            <person name="Molinier V."/>
            <person name="Miyauchi S."/>
            <person name="Poulain J."/>
            <person name="Riccioni C."/>
            <person name="Rubini A."/>
            <person name="Sitrit Y."/>
            <person name="Splivallo R."/>
            <person name="Traeger S."/>
            <person name="Wang M."/>
            <person name="Zifcakova L."/>
            <person name="Wipf D."/>
            <person name="Zambonelli A."/>
            <person name="Paolocci F."/>
            <person name="Nowrousian M."/>
            <person name="Ottonello S."/>
            <person name="Baldrian P."/>
            <person name="Spatafora J.W."/>
            <person name="Henrissat B."/>
            <person name="Nagy L.G."/>
            <person name="Aury J.M."/>
            <person name="Wincker P."/>
            <person name="Grigoriev I.V."/>
            <person name="Bonfante P."/>
            <person name="Martin F.M."/>
        </authorList>
    </citation>
    <scope>NUCLEOTIDE SEQUENCE [LARGE SCALE GENOMIC DNA]</scope>
    <source>
        <strain evidence="1 2">RN42</strain>
    </source>
</reference>
<keyword evidence="2" id="KW-1185">Reference proteome</keyword>
<dbReference type="AlphaFoldDB" id="A0A3N4IH90"/>
<organism evidence="1 2">
    <name type="scientific">Ascobolus immersus RN42</name>
    <dbReference type="NCBI Taxonomy" id="1160509"/>
    <lineage>
        <taxon>Eukaryota</taxon>
        <taxon>Fungi</taxon>
        <taxon>Dikarya</taxon>
        <taxon>Ascomycota</taxon>
        <taxon>Pezizomycotina</taxon>
        <taxon>Pezizomycetes</taxon>
        <taxon>Pezizales</taxon>
        <taxon>Ascobolaceae</taxon>
        <taxon>Ascobolus</taxon>
    </lineage>
</organism>
<sequence length="165" mass="18790">MKGKEERRRRECLKVEGSFWSITSGPMGGPCTNPLVSVLWPHFSAGDFCLIRDAFREREEIRTHHWEHRETLETLRDAASPPYSIPPIPTTITNTDRPIASLQSQSPSPRIPPEIPHLRNEKARANHSPPSCISVGCYRTTLPKDYFTKSPFCHRLAAIPFFIVL</sequence>
<dbReference type="Proteomes" id="UP000275078">
    <property type="component" value="Unassembled WGS sequence"/>
</dbReference>
<evidence type="ECO:0000313" key="1">
    <source>
        <dbReference type="EMBL" id="RPA85512.1"/>
    </source>
</evidence>
<accession>A0A3N4IH90</accession>
<dbReference type="EMBL" id="ML119653">
    <property type="protein sequence ID" value="RPA85512.1"/>
    <property type="molecule type" value="Genomic_DNA"/>
</dbReference>
<evidence type="ECO:0000313" key="2">
    <source>
        <dbReference type="Proteomes" id="UP000275078"/>
    </source>
</evidence>
<name>A0A3N4IH90_ASCIM</name>
<protein>
    <submittedName>
        <fullName evidence="1">Uncharacterized protein</fullName>
    </submittedName>
</protein>